<dbReference type="AlphaFoldDB" id="A0A6C0JLZ2"/>
<dbReference type="InterPro" id="IPR012337">
    <property type="entry name" value="RNaseH-like_sf"/>
</dbReference>
<proteinExistence type="predicted"/>
<dbReference type="EMBL" id="MN740667">
    <property type="protein sequence ID" value="QHU06692.1"/>
    <property type="molecule type" value="Genomic_DNA"/>
</dbReference>
<sequence length="259" mass="30948">MEPILTFVDEPVYMREITKTLSSCRIEPTAEPTAEPMTEPDYEYCVMSIDIGIIHLGISVTTLDNEYNIIEIIWIDLIDITEFTHKWGPSRKNCTLHHTKTFCDWLNHIFQENLDFFEKSDYILIERQPPSGLVAIEQLIFSRWRDKAILIHPRSMHKFFNIGDCDYEQRKVCTEKIARMNLSDPKLQEQLGFYGRAHDIADSICLMLFWIKTQQDKYNEKKRREHIMKRQIQSHTNRKNMTTEEWFELHRYIPRDSKV</sequence>
<protein>
    <submittedName>
        <fullName evidence="1">Uncharacterized protein</fullName>
    </submittedName>
</protein>
<accession>A0A6C0JLZ2</accession>
<evidence type="ECO:0000313" key="1">
    <source>
        <dbReference type="EMBL" id="QHU06692.1"/>
    </source>
</evidence>
<dbReference type="SUPFAM" id="SSF53098">
    <property type="entry name" value="Ribonuclease H-like"/>
    <property type="match status" value="1"/>
</dbReference>
<organism evidence="1">
    <name type="scientific">viral metagenome</name>
    <dbReference type="NCBI Taxonomy" id="1070528"/>
    <lineage>
        <taxon>unclassified sequences</taxon>
        <taxon>metagenomes</taxon>
        <taxon>organismal metagenomes</taxon>
    </lineage>
</organism>
<reference evidence="1" key="1">
    <citation type="journal article" date="2020" name="Nature">
        <title>Giant virus diversity and host interactions through global metagenomics.</title>
        <authorList>
            <person name="Schulz F."/>
            <person name="Roux S."/>
            <person name="Paez-Espino D."/>
            <person name="Jungbluth S."/>
            <person name="Walsh D.A."/>
            <person name="Denef V.J."/>
            <person name="McMahon K.D."/>
            <person name="Konstantinidis K.T."/>
            <person name="Eloe-Fadrosh E.A."/>
            <person name="Kyrpides N.C."/>
            <person name="Woyke T."/>
        </authorList>
    </citation>
    <scope>NUCLEOTIDE SEQUENCE</scope>
    <source>
        <strain evidence="1">GVMAG-S-1038524-41</strain>
    </source>
</reference>
<name>A0A6C0JLZ2_9ZZZZ</name>